<evidence type="ECO:0000313" key="7">
    <source>
        <dbReference type="Proteomes" id="UP000263273"/>
    </source>
</evidence>
<dbReference type="CDD" id="cd00841">
    <property type="entry name" value="MPP_YfcE"/>
    <property type="match status" value="1"/>
</dbReference>
<feature type="domain" description="Calcineurin-like phosphoesterase" evidence="5">
    <location>
        <begin position="1"/>
        <end position="147"/>
    </location>
</feature>
<comment type="caution">
    <text evidence="6">The sequence shown here is derived from an EMBL/GenBank/DDBJ whole genome shotgun (WGS) entry which is preliminary data.</text>
</comment>
<evidence type="ECO:0000256" key="4">
    <source>
        <dbReference type="RuleBase" id="RU362039"/>
    </source>
</evidence>
<comment type="cofactor">
    <cofactor evidence="4">
        <name>a divalent metal cation</name>
        <dbReference type="ChEBI" id="CHEBI:60240"/>
    </cofactor>
</comment>
<evidence type="ECO:0000256" key="1">
    <source>
        <dbReference type="ARBA" id="ARBA00008950"/>
    </source>
</evidence>
<dbReference type="NCBIfam" id="TIGR00040">
    <property type="entry name" value="yfcE"/>
    <property type="match status" value="1"/>
</dbReference>
<evidence type="ECO:0000256" key="2">
    <source>
        <dbReference type="ARBA" id="ARBA00022723"/>
    </source>
</evidence>
<organism evidence="6 7">
    <name type="scientific">Syntrophomonas wolfei</name>
    <dbReference type="NCBI Taxonomy" id="863"/>
    <lineage>
        <taxon>Bacteria</taxon>
        <taxon>Bacillati</taxon>
        <taxon>Bacillota</taxon>
        <taxon>Clostridia</taxon>
        <taxon>Eubacteriales</taxon>
        <taxon>Syntrophomonadaceae</taxon>
        <taxon>Syntrophomonas</taxon>
    </lineage>
</organism>
<dbReference type="Pfam" id="PF12850">
    <property type="entry name" value="Metallophos_2"/>
    <property type="match status" value="1"/>
</dbReference>
<evidence type="ECO:0000256" key="3">
    <source>
        <dbReference type="ARBA" id="ARBA00022801"/>
    </source>
</evidence>
<dbReference type="SUPFAM" id="SSF56300">
    <property type="entry name" value="Metallo-dependent phosphatases"/>
    <property type="match status" value="1"/>
</dbReference>
<sequence length="157" mass="17647">MKIAVIGDTHGRIEKICRELKVVKADQIFFTGDFLSDAKRIAHHLGGVMLHAVAGNCDFYESGPAERILDLEEKRFYMVHGHQYGVKGSVNSLYYRGLELGADVVLFGHTHIPFCEQIEGIWLINPGSPSRPRLDKKGSYALLYLEKGKIEVAIEYI</sequence>
<dbReference type="InterPro" id="IPR020935">
    <property type="entry name" value="PdiEstase_YfcE_CS"/>
</dbReference>
<dbReference type="PROSITE" id="PS01269">
    <property type="entry name" value="UPF0025"/>
    <property type="match status" value="1"/>
</dbReference>
<dbReference type="STRING" id="378794.GCA_001570625_01662"/>
<evidence type="ECO:0000259" key="5">
    <source>
        <dbReference type="Pfam" id="PF12850"/>
    </source>
</evidence>
<reference evidence="6 7" key="1">
    <citation type="journal article" date="2018" name="Nat. Biotechnol.">
        <title>A standardized bacterial taxonomy based on genome phylogeny substantially revises the tree of life.</title>
        <authorList>
            <person name="Parks D.H."/>
            <person name="Chuvochina M."/>
            <person name="Waite D.W."/>
            <person name="Rinke C."/>
            <person name="Skarshewski A."/>
            <person name="Chaumeil P.A."/>
            <person name="Hugenholtz P."/>
        </authorList>
    </citation>
    <scope>NUCLEOTIDE SEQUENCE [LARGE SCALE GENOMIC DNA]</scope>
    <source>
        <strain evidence="6">UBA10948</strain>
    </source>
</reference>
<gene>
    <name evidence="6" type="ORF">DDZ44_02925</name>
</gene>
<dbReference type="EC" id="3.1.4.-" evidence="4"/>
<dbReference type="EMBL" id="DNZF01000060">
    <property type="protein sequence ID" value="HBK52878.1"/>
    <property type="molecule type" value="Genomic_DNA"/>
</dbReference>
<dbReference type="PANTHER" id="PTHR11124">
    <property type="entry name" value="VACUOLAR SORTING PROTEIN VPS29"/>
    <property type="match status" value="1"/>
</dbReference>
<dbReference type="RefSeq" id="WP_276619806.1">
    <property type="nucleotide sequence ID" value="NZ_DCDX01000090.1"/>
</dbReference>
<proteinExistence type="inferred from homology"/>
<protein>
    <recommendedName>
        <fullName evidence="4">Phosphoesterase</fullName>
        <ecNumber evidence="4">3.1.4.-</ecNumber>
    </recommendedName>
</protein>
<dbReference type="GO" id="GO:0046872">
    <property type="term" value="F:metal ion binding"/>
    <property type="evidence" value="ECO:0007669"/>
    <property type="project" value="UniProtKB-KW"/>
</dbReference>
<dbReference type="InterPro" id="IPR029052">
    <property type="entry name" value="Metallo-depent_PP-like"/>
</dbReference>
<name>A0A354YU36_9FIRM</name>
<dbReference type="AlphaFoldDB" id="A0A354YU36"/>
<dbReference type="GO" id="GO:0016787">
    <property type="term" value="F:hydrolase activity"/>
    <property type="evidence" value="ECO:0007669"/>
    <property type="project" value="UniProtKB-UniRule"/>
</dbReference>
<keyword evidence="2 4" id="KW-0479">Metal-binding</keyword>
<dbReference type="InterPro" id="IPR041802">
    <property type="entry name" value="MPP_YfcE"/>
</dbReference>
<dbReference type="InterPro" id="IPR024654">
    <property type="entry name" value="Calcineurin-like_PHP_lpxH"/>
</dbReference>
<dbReference type="Gene3D" id="3.60.21.10">
    <property type="match status" value="1"/>
</dbReference>
<keyword evidence="3" id="KW-0378">Hydrolase</keyword>
<evidence type="ECO:0000313" key="6">
    <source>
        <dbReference type="EMBL" id="HBK52878.1"/>
    </source>
</evidence>
<dbReference type="Proteomes" id="UP000263273">
    <property type="component" value="Unassembled WGS sequence"/>
</dbReference>
<comment type="similarity">
    <text evidence="1 4">Belongs to the metallophosphoesterase superfamily. YfcE family.</text>
</comment>
<accession>A0A354YU36</accession>
<dbReference type="InterPro" id="IPR000979">
    <property type="entry name" value="Phosphodiesterase_MJ0936/Vps29"/>
</dbReference>